<evidence type="ECO:0000256" key="10">
    <source>
        <dbReference type="SAM" id="Phobius"/>
    </source>
</evidence>
<evidence type="ECO:0000256" key="1">
    <source>
        <dbReference type="ARBA" id="ARBA00004479"/>
    </source>
</evidence>
<evidence type="ECO:0000313" key="13">
    <source>
        <dbReference type="EMBL" id="RKO98980.1"/>
    </source>
</evidence>
<keyword evidence="6" id="KW-0914">Notch signaling pathway</keyword>
<evidence type="ECO:0000256" key="11">
    <source>
        <dbReference type="SAM" id="SignalP"/>
    </source>
</evidence>
<keyword evidence="4 10" id="KW-0812">Transmembrane</keyword>
<feature type="chain" id="PRO_5020482014" description="Nicastrin" evidence="11">
    <location>
        <begin position="30"/>
        <end position="780"/>
    </location>
</feature>
<dbReference type="AlphaFoldDB" id="A0A4P9X2N3"/>
<protein>
    <recommendedName>
        <fullName evidence="3">Nicastrin</fullName>
    </recommendedName>
</protein>
<dbReference type="Gene3D" id="3.40.630.10">
    <property type="entry name" value="Zn peptidases"/>
    <property type="match status" value="1"/>
</dbReference>
<accession>A0A4P9X2N3</accession>
<dbReference type="SUPFAM" id="SSF53187">
    <property type="entry name" value="Zn-dependent exopeptidases"/>
    <property type="match status" value="1"/>
</dbReference>
<evidence type="ECO:0000256" key="7">
    <source>
        <dbReference type="ARBA" id="ARBA00022989"/>
    </source>
</evidence>
<dbReference type="STRING" id="1555241.A0A4P9X2N3"/>
<gene>
    <name evidence="13" type="ORF">CXG81DRAFT_28237</name>
</gene>
<name>A0A4P9X2N3_9FUNG</name>
<evidence type="ECO:0000256" key="5">
    <source>
        <dbReference type="ARBA" id="ARBA00022729"/>
    </source>
</evidence>
<evidence type="ECO:0000256" key="4">
    <source>
        <dbReference type="ARBA" id="ARBA00022692"/>
    </source>
</evidence>
<dbReference type="Proteomes" id="UP000274922">
    <property type="component" value="Unassembled WGS sequence"/>
</dbReference>
<evidence type="ECO:0000259" key="12">
    <source>
        <dbReference type="Pfam" id="PF18266"/>
    </source>
</evidence>
<evidence type="ECO:0000256" key="9">
    <source>
        <dbReference type="ARBA" id="ARBA00023180"/>
    </source>
</evidence>
<dbReference type="Pfam" id="PF18266">
    <property type="entry name" value="Ncstrn_small"/>
    <property type="match status" value="1"/>
</dbReference>
<organism evidence="13 14">
    <name type="scientific">Caulochytrium protostelioides</name>
    <dbReference type="NCBI Taxonomy" id="1555241"/>
    <lineage>
        <taxon>Eukaryota</taxon>
        <taxon>Fungi</taxon>
        <taxon>Fungi incertae sedis</taxon>
        <taxon>Chytridiomycota</taxon>
        <taxon>Chytridiomycota incertae sedis</taxon>
        <taxon>Chytridiomycetes</taxon>
        <taxon>Caulochytriales</taxon>
        <taxon>Caulochytriaceae</taxon>
        <taxon>Caulochytrium</taxon>
    </lineage>
</organism>
<comment type="subcellular location">
    <subcellularLocation>
        <location evidence="1">Membrane</location>
        <topology evidence="1">Single-pass type I membrane protein</topology>
    </subcellularLocation>
</comment>
<evidence type="ECO:0000256" key="8">
    <source>
        <dbReference type="ARBA" id="ARBA00023136"/>
    </source>
</evidence>
<dbReference type="GO" id="GO:0005886">
    <property type="term" value="C:plasma membrane"/>
    <property type="evidence" value="ECO:0007669"/>
    <property type="project" value="TreeGrafter"/>
</dbReference>
<dbReference type="PANTHER" id="PTHR21092:SF0">
    <property type="entry name" value="NICASTRIN"/>
    <property type="match status" value="1"/>
</dbReference>
<evidence type="ECO:0000313" key="14">
    <source>
        <dbReference type="Proteomes" id="UP000274922"/>
    </source>
</evidence>
<keyword evidence="7 10" id="KW-1133">Transmembrane helix</keyword>
<dbReference type="Pfam" id="PF05450">
    <property type="entry name" value="Nicastrin"/>
    <property type="match status" value="1"/>
</dbReference>
<keyword evidence="5 11" id="KW-0732">Signal</keyword>
<dbReference type="InterPro" id="IPR008710">
    <property type="entry name" value="Nicastrin"/>
</dbReference>
<reference evidence="14" key="1">
    <citation type="journal article" date="2018" name="Nat. Microbiol.">
        <title>Leveraging single-cell genomics to expand the fungal tree of life.</title>
        <authorList>
            <person name="Ahrendt S.R."/>
            <person name="Quandt C.A."/>
            <person name="Ciobanu D."/>
            <person name="Clum A."/>
            <person name="Salamov A."/>
            <person name="Andreopoulos B."/>
            <person name="Cheng J.F."/>
            <person name="Woyke T."/>
            <person name="Pelin A."/>
            <person name="Henrissat B."/>
            <person name="Reynolds N.K."/>
            <person name="Benny G.L."/>
            <person name="Smith M.E."/>
            <person name="James T.Y."/>
            <person name="Grigoriev I.V."/>
        </authorList>
    </citation>
    <scope>NUCLEOTIDE SEQUENCE [LARGE SCALE GENOMIC DNA]</scope>
    <source>
        <strain evidence="14">ATCC 52028</strain>
    </source>
</reference>
<proteinExistence type="inferred from homology"/>
<dbReference type="InterPro" id="IPR041084">
    <property type="entry name" value="Ncstrn_small"/>
</dbReference>
<comment type="similarity">
    <text evidence="2">Belongs to the nicastrin family.</text>
</comment>
<feature type="transmembrane region" description="Helical" evidence="10">
    <location>
        <begin position="748"/>
        <end position="768"/>
    </location>
</feature>
<sequence length="780" mass="82664">MSAATAPRRRRRTLCSLVFLAVLLTMLLGRTWPPYAAAQTAVFDQISYQRLFGQAWTLHLDADGTHGVRRSNAYGVLYNASSQARLDAMLGGAVSGGYGNKWFPVMSYALFSRNVDRLMGDDHVSGMLIIAETTGPDGGFSLASRCPQCEYGLYAGTPAARHPWNPQGTGLLHRTFVKPVFGFTARRSAWWAQDLAKLSRATAWNEAAIAAQGGRRHGLGAMYYAVQADASMWAAHDAVGCLHRGRCDPIGGLSVWASLDASIQRDDGRGLVMLVTRIDSSALVRDFAIGAGSARTGMIAAMAAVHALNTLMPQLTATKHVVVAFFNGEAWGLAGSRRFVQDVSPTDFVCHEKSAEGTRDCPVDGAACTLPCFAHLDFRRLPFERLDAVIEVASVGHLYAPAPATNGSAAEPLAFRNYVHIDTNATADGAVALRRRLTAQAAAVATVPPAADGAVAAAASTVALSLVPATGVGTGPSEDGAASPPPTYPLGLPPTSALQAFLERNRRLAAVMITDYDTTFSNPYFGTEMDDGRGWGAVQVASLCATATQVARAVAQLTDMTPPSGSAAPLAADCALVAELARCFLGNITCELSRGVFPNVTAADLREPTSYSQTFHYDRPDTIPFMLQRFLLNMTSPLPPTPRSCQADSDCAGLAGNGSGANGTDAGATAVCISGVCRGGGVAMYHYAYGTGIAWDRGSHRWKVVATRPDETTLPDANPLSRIGTSAESKWDNTRLRLFTIPSFTYRILQVVLGLTLTIGAAAATLFLQRHLAARRAKDA</sequence>
<dbReference type="PANTHER" id="PTHR21092">
    <property type="entry name" value="NICASTRIN"/>
    <property type="match status" value="1"/>
</dbReference>
<feature type="signal peptide" evidence="11">
    <location>
        <begin position="1"/>
        <end position="29"/>
    </location>
</feature>
<dbReference type="OrthoDB" id="10265862at2759"/>
<keyword evidence="14" id="KW-1185">Reference proteome</keyword>
<evidence type="ECO:0000256" key="6">
    <source>
        <dbReference type="ARBA" id="ARBA00022976"/>
    </source>
</evidence>
<keyword evidence="9" id="KW-0325">Glycoprotein</keyword>
<evidence type="ECO:0000256" key="3">
    <source>
        <dbReference type="ARBA" id="ARBA00015303"/>
    </source>
</evidence>
<feature type="domain" description="Nicastrin small lobe" evidence="12">
    <location>
        <begin position="60"/>
        <end position="194"/>
    </location>
</feature>
<dbReference type="EMBL" id="ML014335">
    <property type="protein sequence ID" value="RKO98980.1"/>
    <property type="molecule type" value="Genomic_DNA"/>
</dbReference>
<dbReference type="GO" id="GO:0016485">
    <property type="term" value="P:protein processing"/>
    <property type="evidence" value="ECO:0007669"/>
    <property type="project" value="InterPro"/>
</dbReference>
<keyword evidence="8 10" id="KW-0472">Membrane</keyword>
<evidence type="ECO:0000256" key="2">
    <source>
        <dbReference type="ARBA" id="ARBA00007717"/>
    </source>
</evidence>